<name>A0A521EK42_9BACT</name>
<protein>
    <submittedName>
        <fullName evidence="1">Uncharacterized protein</fullName>
    </submittedName>
</protein>
<accession>A0A521EK42</accession>
<keyword evidence="2" id="KW-1185">Reference proteome</keyword>
<proteinExistence type="predicted"/>
<reference evidence="1 2" key="1">
    <citation type="submission" date="2017-05" db="EMBL/GenBank/DDBJ databases">
        <authorList>
            <person name="Varghese N."/>
            <person name="Submissions S."/>
        </authorList>
    </citation>
    <scope>NUCLEOTIDE SEQUENCE [LARGE SCALE GENOMIC DNA]</scope>
    <source>
        <strain evidence="1 2">DSM 21985</strain>
    </source>
</reference>
<dbReference type="EMBL" id="FXTP01000012">
    <property type="protein sequence ID" value="SMO84273.1"/>
    <property type="molecule type" value="Genomic_DNA"/>
</dbReference>
<evidence type="ECO:0000313" key="2">
    <source>
        <dbReference type="Proteomes" id="UP000317557"/>
    </source>
</evidence>
<sequence length="96" mass="11368">MKVYIASQPQFSFFILYTFTNIKTMDSQTSKIEIAKLILELEDPKLINRIHEMILDESSKFRKSLTQHEKEEIKIGIEQLNRGERISFEDFLKKVS</sequence>
<dbReference type="Proteomes" id="UP000317557">
    <property type="component" value="Unassembled WGS sequence"/>
</dbReference>
<organism evidence="1 2">
    <name type="scientific">Gracilimonas mengyeensis</name>
    <dbReference type="NCBI Taxonomy" id="1302730"/>
    <lineage>
        <taxon>Bacteria</taxon>
        <taxon>Pseudomonadati</taxon>
        <taxon>Balneolota</taxon>
        <taxon>Balneolia</taxon>
        <taxon>Balneolales</taxon>
        <taxon>Balneolaceae</taxon>
        <taxon>Gracilimonas</taxon>
    </lineage>
</organism>
<gene>
    <name evidence="1" type="ORF">SAMN06265219_11297</name>
</gene>
<dbReference type="AlphaFoldDB" id="A0A521EK42"/>
<evidence type="ECO:0000313" key="1">
    <source>
        <dbReference type="EMBL" id="SMO84273.1"/>
    </source>
</evidence>